<name>Q9JZA6_NEIMB</name>
<dbReference type="PIR" id="C81109">
    <property type="entry name" value="C81109"/>
</dbReference>
<reference evidence="1 2" key="1">
    <citation type="journal article" date="2000" name="Science">
        <title>Complete genome sequence of Neisseria meningitidis serogroup B strain MC58.</title>
        <authorList>
            <person name="Tettelin H."/>
            <person name="Saunders N.J."/>
            <person name="Heidelberg J."/>
            <person name="Jeffries A.C."/>
            <person name="Nelson K.E."/>
            <person name="Eisen J.A."/>
            <person name="Ketchum K.A."/>
            <person name="Hood D.W."/>
            <person name="Peden J.F."/>
            <person name="Dodson R.J."/>
            <person name="Nelson W.C."/>
            <person name="Gwinn M.L."/>
            <person name="DeBoy R."/>
            <person name="Peterson J.D."/>
            <person name="Hickey E.K."/>
            <person name="Haft D.H."/>
            <person name="Salzberg S.L."/>
            <person name="White O."/>
            <person name="Fleischmann R.D."/>
            <person name="Dougherty B.A."/>
            <person name="Mason T."/>
            <person name="Ciecko A."/>
            <person name="Parksey D.S."/>
            <person name="Blair E."/>
            <person name="Cittone H."/>
            <person name="Clark E.B."/>
            <person name="Cotton M.D."/>
            <person name="Utterback T.R."/>
            <person name="Khouri H."/>
            <person name="Qin H."/>
            <person name="Vamathevan J."/>
            <person name="Gill J."/>
            <person name="Scarlato V."/>
            <person name="Masignani V."/>
            <person name="Pizza M."/>
            <person name="Grandi G."/>
            <person name="Sun L."/>
            <person name="Smith H.O."/>
            <person name="Fraser C.M."/>
            <person name="Moxon E.R."/>
            <person name="Rappuoli R."/>
            <person name="Venter J.C."/>
        </authorList>
    </citation>
    <scope>NUCLEOTIDE SEQUENCE [LARGE SCALE GENOMIC DNA]</scope>
    <source>
        <strain evidence="2">ATCC BAA-335 / MC58</strain>
    </source>
</reference>
<dbReference type="EMBL" id="AE002098">
    <property type="protein sequence ID" value="AAF41597.1"/>
    <property type="molecule type" value="Genomic_DNA"/>
</dbReference>
<dbReference type="KEGG" id="nme:NMB1215"/>
<protein>
    <submittedName>
        <fullName evidence="1">Uncharacterized protein</fullName>
    </submittedName>
</protein>
<accession>Q9JZA6</accession>
<dbReference type="AlphaFoldDB" id="Q9JZA6"/>
<dbReference type="HOGENOM" id="CLU_3082225_0_0_4"/>
<organism evidence="1 2">
    <name type="scientific">Neisseria meningitidis serogroup B (strain ATCC BAA-335 / MC58)</name>
    <dbReference type="NCBI Taxonomy" id="122586"/>
    <lineage>
        <taxon>Bacteria</taxon>
        <taxon>Pseudomonadati</taxon>
        <taxon>Pseudomonadota</taxon>
        <taxon>Betaproteobacteria</taxon>
        <taxon>Neisseriales</taxon>
        <taxon>Neisseriaceae</taxon>
        <taxon>Neisseria</taxon>
    </lineage>
</organism>
<gene>
    <name evidence="1" type="ordered locus">NMB1215</name>
</gene>
<dbReference type="Proteomes" id="UP000000425">
    <property type="component" value="Chromosome"/>
</dbReference>
<dbReference type="PaxDb" id="122586-NMB1215"/>
<sequence>MDQQPLLKLPNSHIIIWRMDGLGKIFSQLKNNDNLFIEAYLRPVNFHSNSFE</sequence>
<dbReference type="OrthoDB" id="6736327at2"/>
<evidence type="ECO:0000313" key="1">
    <source>
        <dbReference type="EMBL" id="AAF41597.1"/>
    </source>
</evidence>
<dbReference type="InParanoid" id="Q9JZA6"/>
<proteinExistence type="predicted"/>
<dbReference type="STRING" id="122586.NMB1215"/>
<evidence type="ECO:0000313" key="2">
    <source>
        <dbReference type="Proteomes" id="UP000000425"/>
    </source>
</evidence>
<keyword evidence="2" id="KW-1185">Reference proteome</keyword>